<organism evidence="1 2">
    <name type="scientific">Caenorhabditis angaria</name>
    <dbReference type="NCBI Taxonomy" id="860376"/>
    <lineage>
        <taxon>Eukaryota</taxon>
        <taxon>Metazoa</taxon>
        <taxon>Ecdysozoa</taxon>
        <taxon>Nematoda</taxon>
        <taxon>Chromadorea</taxon>
        <taxon>Rhabditida</taxon>
        <taxon>Rhabditina</taxon>
        <taxon>Rhabditomorpha</taxon>
        <taxon>Rhabditoidea</taxon>
        <taxon>Rhabditidae</taxon>
        <taxon>Peloderinae</taxon>
        <taxon>Caenorhabditis</taxon>
    </lineage>
</organism>
<proteinExistence type="predicted"/>
<reference evidence="1" key="1">
    <citation type="submission" date="2022-11" db="EMBL/GenBank/DDBJ databases">
        <authorList>
            <person name="Kikuchi T."/>
        </authorList>
    </citation>
    <scope>NUCLEOTIDE SEQUENCE</scope>
    <source>
        <strain evidence="1">PS1010</strain>
    </source>
</reference>
<comment type="caution">
    <text evidence="1">The sequence shown here is derived from an EMBL/GenBank/DDBJ whole genome shotgun (WGS) entry which is preliminary data.</text>
</comment>
<accession>A0A9P1N6Q4</accession>
<evidence type="ECO:0000313" key="2">
    <source>
        <dbReference type="Proteomes" id="UP001152747"/>
    </source>
</evidence>
<gene>
    <name evidence="1" type="ORF">CAMP_LOCUS14521</name>
</gene>
<dbReference type="Proteomes" id="UP001152747">
    <property type="component" value="Unassembled WGS sequence"/>
</dbReference>
<protein>
    <submittedName>
        <fullName evidence="1">Uncharacterized protein</fullName>
    </submittedName>
</protein>
<sequence length="79" mass="8958">MWQLNKTAHNANLDINDLWPNTSSGISDQRKRISQILKRQYGQAQNLSYINKVANQITSIGSTQLNHINSINSTNYSIL</sequence>
<name>A0A9P1N6Q4_9PELO</name>
<evidence type="ECO:0000313" key="1">
    <source>
        <dbReference type="EMBL" id="CAI5451884.1"/>
    </source>
</evidence>
<dbReference type="AlphaFoldDB" id="A0A9P1N6Q4"/>
<keyword evidence="2" id="KW-1185">Reference proteome</keyword>
<dbReference type="EMBL" id="CANHGI010000005">
    <property type="protein sequence ID" value="CAI5451884.1"/>
    <property type="molecule type" value="Genomic_DNA"/>
</dbReference>